<evidence type="ECO:0000256" key="1">
    <source>
        <dbReference type="ARBA" id="ARBA00004141"/>
    </source>
</evidence>
<keyword evidence="3" id="KW-0597">Phosphoprotein</keyword>
<dbReference type="Pfam" id="PF00520">
    <property type="entry name" value="Ion_trans"/>
    <property type="match status" value="1"/>
</dbReference>
<evidence type="ECO:0000256" key="6">
    <source>
        <dbReference type="ARBA" id="ARBA00023136"/>
    </source>
</evidence>
<dbReference type="InterPro" id="IPR005821">
    <property type="entry name" value="Ion_trans_dom"/>
</dbReference>
<feature type="transmembrane region" description="Helical" evidence="9">
    <location>
        <begin position="75"/>
        <end position="94"/>
    </location>
</feature>
<dbReference type="SMART" id="SM00825">
    <property type="entry name" value="PKS_KS"/>
    <property type="match status" value="1"/>
</dbReference>
<dbReference type="PANTHER" id="PTHR43775:SF37">
    <property type="entry name" value="SI:DKEY-61P9.11"/>
    <property type="match status" value="1"/>
</dbReference>
<dbReference type="Pfam" id="PF00109">
    <property type="entry name" value="ketoacyl-synt"/>
    <property type="match status" value="1"/>
</dbReference>
<dbReference type="InterPro" id="IPR050091">
    <property type="entry name" value="PKS_NRPS_Biosynth_Enz"/>
</dbReference>
<dbReference type="Pfam" id="PF02801">
    <property type="entry name" value="Ketoacyl-synt_C"/>
    <property type="match status" value="1"/>
</dbReference>
<dbReference type="NCBIfam" id="TIGR04556">
    <property type="entry name" value="PKS_assoc"/>
    <property type="match status" value="1"/>
</dbReference>
<dbReference type="Proteomes" id="UP000654075">
    <property type="component" value="Unassembled WGS sequence"/>
</dbReference>
<feature type="transmembrane region" description="Helical" evidence="9">
    <location>
        <begin position="593"/>
        <end position="612"/>
    </location>
</feature>
<dbReference type="GO" id="GO:0006633">
    <property type="term" value="P:fatty acid biosynthetic process"/>
    <property type="evidence" value="ECO:0007669"/>
    <property type="project" value="TreeGrafter"/>
</dbReference>
<evidence type="ECO:0000256" key="7">
    <source>
        <dbReference type="RuleBase" id="RU003694"/>
    </source>
</evidence>
<keyword evidence="12" id="KW-1185">Reference proteome</keyword>
<evidence type="ECO:0000256" key="5">
    <source>
        <dbReference type="ARBA" id="ARBA00022989"/>
    </source>
</evidence>
<dbReference type="OrthoDB" id="329835at2759"/>
<dbReference type="InterPro" id="IPR014030">
    <property type="entry name" value="Ketoacyl_synth_N"/>
</dbReference>
<feature type="region of interest" description="Disordered" evidence="8">
    <location>
        <begin position="1772"/>
        <end position="1798"/>
    </location>
</feature>
<dbReference type="PROSITE" id="PS52004">
    <property type="entry name" value="KS3_2"/>
    <property type="match status" value="1"/>
</dbReference>
<proteinExistence type="inferred from homology"/>
<dbReference type="Gene3D" id="1.10.287.70">
    <property type="match status" value="1"/>
</dbReference>
<dbReference type="InterPro" id="IPR016039">
    <property type="entry name" value="Thiolase-like"/>
</dbReference>
<organism evidence="11 12">
    <name type="scientific">Polarella glacialis</name>
    <name type="common">Dinoflagellate</name>
    <dbReference type="NCBI Taxonomy" id="89957"/>
    <lineage>
        <taxon>Eukaryota</taxon>
        <taxon>Sar</taxon>
        <taxon>Alveolata</taxon>
        <taxon>Dinophyceae</taxon>
        <taxon>Suessiales</taxon>
        <taxon>Suessiaceae</taxon>
        <taxon>Polarella</taxon>
    </lineage>
</organism>
<feature type="transmembrane region" description="Helical" evidence="9">
    <location>
        <begin position="152"/>
        <end position="171"/>
    </location>
</feature>
<keyword evidence="5 9" id="KW-1133">Transmembrane helix</keyword>
<dbReference type="PANTHER" id="PTHR43775">
    <property type="entry name" value="FATTY ACID SYNTHASE"/>
    <property type="match status" value="1"/>
</dbReference>
<dbReference type="GO" id="GO:0004312">
    <property type="term" value="F:fatty acid synthase activity"/>
    <property type="evidence" value="ECO:0007669"/>
    <property type="project" value="TreeGrafter"/>
</dbReference>
<evidence type="ECO:0000256" key="4">
    <source>
        <dbReference type="ARBA" id="ARBA00022692"/>
    </source>
</evidence>
<evidence type="ECO:0000259" key="10">
    <source>
        <dbReference type="PROSITE" id="PS52004"/>
    </source>
</evidence>
<evidence type="ECO:0000256" key="3">
    <source>
        <dbReference type="ARBA" id="ARBA00022553"/>
    </source>
</evidence>
<dbReference type="GO" id="GO:0016020">
    <property type="term" value="C:membrane"/>
    <property type="evidence" value="ECO:0007669"/>
    <property type="project" value="UniProtKB-SubCell"/>
</dbReference>
<dbReference type="InterPro" id="IPR030834">
    <property type="entry name" value="PKS_assoc_dom"/>
</dbReference>
<dbReference type="EMBL" id="CAJNNV010027243">
    <property type="protein sequence ID" value="CAE8619861.1"/>
    <property type="molecule type" value="Genomic_DNA"/>
</dbReference>
<dbReference type="InterPro" id="IPR020841">
    <property type="entry name" value="PKS_Beta-ketoAc_synthase_dom"/>
</dbReference>
<evidence type="ECO:0000256" key="8">
    <source>
        <dbReference type="SAM" id="MobiDB-lite"/>
    </source>
</evidence>
<keyword evidence="2" id="KW-0596">Phosphopantetheine</keyword>
<dbReference type="SUPFAM" id="SSF53901">
    <property type="entry name" value="Thiolase-like"/>
    <property type="match status" value="1"/>
</dbReference>
<evidence type="ECO:0000313" key="11">
    <source>
        <dbReference type="EMBL" id="CAE8619861.1"/>
    </source>
</evidence>
<feature type="transmembrane region" description="Helical" evidence="9">
    <location>
        <begin position="266"/>
        <end position="292"/>
    </location>
</feature>
<reference evidence="11" key="1">
    <citation type="submission" date="2021-02" db="EMBL/GenBank/DDBJ databases">
        <authorList>
            <person name="Dougan E. K."/>
            <person name="Rhodes N."/>
            <person name="Thang M."/>
            <person name="Chan C."/>
        </authorList>
    </citation>
    <scope>NUCLEOTIDE SEQUENCE</scope>
</reference>
<comment type="similarity">
    <text evidence="7">Belongs to the thiolase-like superfamily. Beta-ketoacyl-ACP synthases family.</text>
</comment>
<dbReference type="GO" id="GO:0005216">
    <property type="term" value="F:monoatomic ion channel activity"/>
    <property type="evidence" value="ECO:0007669"/>
    <property type="project" value="InterPro"/>
</dbReference>
<comment type="caution">
    <text evidence="11">The sequence shown here is derived from an EMBL/GenBank/DDBJ whole genome shotgun (WGS) entry which is preliminary data.</text>
</comment>
<evidence type="ECO:0000256" key="9">
    <source>
        <dbReference type="SAM" id="Phobius"/>
    </source>
</evidence>
<keyword evidence="4 9" id="KW-0812">Transmembrane</keyword>
<sequence>MRWLWGHVAARWGHLWRGMWWSECKEPGDGGRRDEEFESNARLAAYYGRLDNGLASNFKSGDSQKFACCLVQTHIAWHAVVIAACVLHSLLVVFEPSPVDDGLETTAGRGRGWTNKAELLCVGVYAADISLKVAYMGAGTFLSLHGSKVWQTTYAALVVLLTLEALVAPAIQLSRPLRPIVLVLRSRSVRNFYMTVLRICPSLLKVCALLLFLLLTSALAMARFLRGTGTEHFSSSVGAFRELSVLLLTQDNYQSLLEDIVGHGGLASLLLFFAFVVVGILFLMQLVLGTVIDTYMEEAQKELRSKRVKQAKGLMRAFAVLDFCREGKIRPKAFDRLLQRLRPADSPFERQLKFSLLSNKYKAAGPCSLPPGSCPSTPGHRLDEASPLSPCTRSPLFRTLPQLSELSEQPVLSSLPPPAPEPTIDPIDFLSLHTVLELTFKPRRQLWDVPGVAGEQPWWSRSAESLLADWRYVLVQRVLMWLDAAVFLADAEVAKLFFDVELNDLMHAAFLSQVLLRVLARGSLRRAWRLVDGQRDLRGELLLAVGLTLASVLRCTGSASLGALRSLRLAASCSSLARFCQCLADIVPAMMQVLGLICVVQYTFAAVALEIFGRRGVPGFGTFPKAASALLQVLLGLELRMPHRWKDNSELQNYDVTLNDDPHLGSWDDSGARIVQHLAVKGFCNVKPLLRKGLLESVQKEAEKLDFCQVNSAIAEGLLGPEGSPVIAELDNLENRDALKEVDNMLKVLFGAVKPYCDRCGIQGANLPSTVVVHRADAEATSDQGDPALSDAEVSKWLQQFAQHRLMLILFVGPAAGVLRLSPYFEAEADPIYVRTFPGSIILLRPDVLSHEHSAVGAAYALSSFILQASLKRHFESILQEEKRLPLTPAARRLEAWRLHKLHSVLQARQEEEEEDGSRSEEQVGQELPRSWMRAISHAHHRGQMVGVAGAASYLPSSHCTSSWFKASSSGPDFATEVPLSRWDHSAVYDPEASSWQRHKSYCMHGAFMEGVDLFDSKFFSLAAHESKNLDPHCRMLLEVGYGALAAMGFKKKSLLMAHGGVYVGCGNDEWQFCANRPMGLVTGALSLFSGRFSFCLGMKGPALTLQTEAASGLTATCVAAESVQRKGLSSSSAFAVAIGVHLMLAPMWWPSHCRSGWLSREGRCLTFNDTASGYVRGDGCAAVALKRSGSEEGYSSRFEASSQDDFLGIIAGAKMNTNGMAASLSSPHGPQEQEVMVEALRNACVSPLDVDGVEAFGEGSSLADAVELAALWRAHRGGGGLAGGEEEMQGEPFRVTAVKSSVGNQIECSGVTGFLKLLLSAKHGHATPNVHLRICNPSIEALEGPLILLDSTLEFPLRSTFNGVKSRGFGGTNVYLLSWGSSGDNVEDQKDPTEASQHVPQEPLFFWPGGGGEIADEFHPQPAGCFISVVGSWSCWQDVEPMEKEGEGIYGYTVTLGENRWEQFQLCLGGDRRRTLHPGRLKAPQGGKVFGPEEDWPPSGAVAAQGSSLSPAWLLDGRGQAQASGCELSAASGFPGDQYRIRFRIAGRWRLVEWDKVQPSPQSLFSALRADTSTLCPRGRYFLATDWSEGLQEMWPSPSDASSFYADVRLLRGSGEFQILRNADPGQVFYPDQPCAGGAGDAAVLGPDDEGAGLTWRLASSPGEEFRLCFQRRWVPEERSAAQGGQKATFYRASLAENVELREQRQSEITRQVQDLLREMEVVENLGFEVSAGGTKESGIEKLRASFLGGKADPVDVELLRQVQKEAATTDLVQLHRTKSGSSFAGGQKSPMSPAAS</sequence>
<comment type="subcellular location">
    <subcellularLocation>
        <location evidence="1">Membrane</location>
        <topology evidence="1">Multi-pass membrane protein</topology>
    </subcellularLocation>
</comment>
<dbReference type="InterPro" id="IPR014031">
    <property type="entry name" value="Ketoacyl_synth_C"/>
</dbReference>
<evidence type="ECO:0000313" key="12">
    <source>
        <dbReference type="Proteomes" id="UP000654075"/>
    </source>
</evidence>
<dbReference type="SUPFAM" id="SSF81324">
    <property type="entry name" value="Voltage-gated potassium channels"/>
    <property type="match status" value="1"/>
</dbReference>
<accession>A0A813G4Q9</accession>
<gene>
    <name evidence="11" type="ORF">PGLA1383_LOCUS37440</name>
</gene>
<dbReference type="Gene3D" id="3.40.47.10">
    <property type="match status" value="1"/>
</dbReference>
<evidence type="ECO:0000256" key="2">
    <source>
        <dbReference type="ARBA" id="ARBA00022450"/>
    </source>
</evidence>
<feature type="domain" description="Ketosynthase family 3 (KS3)" evidence="10">
    <location>
        <begin position="943"/>
        <end position="1381"/>
    </location>
</feature>
<feature type="region of interest" description="Disordered" evidence="8">
    <location>
        <begin position="908"/>
        <end position="928"/>
    </location>
</feature>
<protein>
    <recommendedName>
        <fullName evidence="10">Ketosynthase family 3 (KS3) domain-containing protein</fullName>
    </recommendedName>
</protein>
<feature type="transmembrane region" description="Helical" evidence="9">
    <location>
        <begin position="192"/>
        <end position="215"/>
    </location>
</feature>
<name>A0A813G4Q9_POLGL</name>
<keyword evidence="7" id="KW-0808">Transferase</keyword>
<keyword evidence="6 9" id="KW-0472">Membrane</keyword>
<dbReference type="CDD" id="cd00833">
    <property type="entry name" value="PKS"/>
    <property type="match status" value="1"/>
</dbReference>